<evidence type="ECO:0000256" key="4">
    <source>
        <dbReference type="ARBA" id="ARBA00023239"/>
    </source>
</evidence>
<dbReference type="EMBL" id="JBHTIH010000003">
    <property type="protein sequence ID" value="MFD0739406.1"/>
    <property type="molecule type" value="Genomic_DNA"/>
</dbReference>
<keyword evidence="3" id="KW-0862">Zinc</keyword>
<evidence type="ECO:0000313" key="6">
    <source>
        <dbReference type="EMBL" id="MFD0739406.1"/>
    </source>
</evidence>
<evidence type="ECO:0000256" key="1">
    <source>
        <dbReference type="ARBA" id="ARBA00005495"/>
    </source>
</evidence>
<name>A0ABW2YNI9_9GAMM</name>
<comment type="caution">
    <text evidence="6">The sequence shown here is derived from an EMBL/GenBank/DDBJ whole genome shotgun (WGS) entry which is preliminary data.</text>
</comment>
<keyword evidence="2" id="KW-0479">Metal-binding</keyword>
<comment type="similarity">
    <text evidence="1">Belongs to the Gfa family.</text>
</comment>
<protein>
    <submittedName>
        <fullName evidence="6">GFA family protein</fullName>
    </submittedName>
</protein>
<proteinExistence type="inferred from homology"/>
<dbReference type="PANTHER" id="PTHR33337">
    <property type="entry name" value="GFA DOMAIN-CONTAINING PROTEIN"/>
    <property type="match status" value="1"/>
</dbReference>
<dbReference type="Proteomes" id="UP001597090">
    <property type="component" value="Unassembled WGS sequence"/>
</dbReference>
<dbReference type="Pfam" id="PF04828">
    <property type="entry name" value="GFA"/>
    <property type="match status" value="1"/>
</dbReference>
<dbReference type="SUPFAM" id="SSF51316">
    <property type="entry name" value="Mss4-like"/>
    <property type="match status" value="1"/>
</dbReference>
<reference evidence="7" key="1">
    <citation type="journal article" date="2019" name="Int. J. Syst. Evol. Microbiol.">
        <title>The Global Catalogue of Microorganisms (GCM) 10K type strain sequencing project: providing services to taxonomists for standard genome sequencing and annotation.</title>
        <authorList>
            <consortium name="The Broad Institute Genomics Platform"/>
            <consortium name="The Broad Institute Genome Sequencing Center for Infectious Disease"/>
            <person name="Wu L."/>
            <person name="Ma J."/>
        </authorList>
    </citation>
    <scope>NUCLEOTIDE SEQUENCE [LARGE SCALE GENOMIC DNA]</scope>
    <source>
        <strain evidence="7">CCUG 55491</strain>
    </source>
</reference>
<dbReference type="Gene3D" id="3.90.1590.10">
    <property type="entry name" value="glutathione-dependent formaldehyde- activating enzyme (gfa)"/>
    <property type="match status" value="1"/>
</dbReference>
<dbReference type="InterPro" id="IPR006913">
    <property type="entry name" value="CENP-V/GFA"/>
</dbReference>
<keyword evidence="7" id="KW-1185">Reference proteome</keyword>
<dbReference type="RefSeq" id="WP_386812404.1">
    <property type="nucleotide sequence ID" value="NZ_JBHTIH010000003.1"/>
</dbReference>
<gene>
    <name evidence="6" type="ORF">ACFQZQ_08945</name>
</gene>
<sequence>MPATEVFEGGCLCGAIRYRASAAPLRVVICHCPMCRRHSGATALAFAHFPADAFAWIGGKPSRYRSSEYAERGFCPRRGSTLSMHEEVLSERVQVAVGSLDAPERVRPDDHVWTQHQLPWFEIADDRPRFRQSSSAVASKASALRET</sequence>
<keyword evidence="4" id="KW-0456">Lyase</keyword>
<organism evidence="6 7">
    <name type="scientific">Lysobacter koreensis</name>
    <dbReference type="NCBI Taxonomy" id="266122"/>
    <lineage>
        <taxon>Bacteria</taxon>
        <taxon>Pseudomonadati</taxon>
        <taxon>Pseudomonadota</taxon>
        <taxon>Gammaproteobacteria</taxon>
        <taxon>Lysobacterales</taxon>
        <taxon>Lysobacteraceae</taxon>
        <taxon>Lysobacter</taxon>
    </lineage>
</organism>
<dbReference type="PANTHER" id="PTHR33337:SF40">
    <property type="entry name" value="CENP-V_GFA DOMAIN-CONTAINING PROTEIN-RELATED"/>
    <property type="match status" value="1"/>
</dbReference>
<evidence type="ECO:0000313" key="7">
    <source>
        <dbReference type="Proteomes" id="UP001597090"/>
    </source>
</evidence>
<evidence type="ECO:0000259" key="5">
    <source>
        <dbReference type="PROSITE" id="PS51891"/>
    </source>
</evidence>
<feature type="domain" description="CENP-V/GFA" evidence="5">
    <location>
        <begin position="7"/>
        <end position="122"/>
    </location>
</feature>
<dbReference type="PROSITE" id="PS51891">
    <property type="entry name" value="CENP_V_GFA"/>
    <property type="match status" value="1"/>
</dbReference>
<dbReference type="InterPro" id="IPR011057">
    <property type="entry name" value="Mss4-like_sf"/>
</dbReference>
<accession>A0ABW2YNI9</accession>
<evidence type="ECO:0000256" key="3">
    <source>
        <dbReference type="ARBA" id="ARBA00022833"/>
    </source>
</evidence>
<evidence type="ECO:0000256" key="2">
    <source>
        <dbReference type="ARBA" id="ARBA00022723"/>
    </source>
</evidence>